<dbReference type="Proteomes" id="UP000189580">
    <property type="component" value="Chromosome b"/>
</dbReference>
<keyword evidence="3 8" id="KW-0479">Metal-binding</keyword>
<feature type="compositionally biased region" description="Low complexity" evidence="9">
    <location>
        <begin position="260"/>
        <end position="271"/>
    </location>
</feature>
<dbReference type="RefSeq" id="XP_018736919.1">
    <property type="nucleotide sequence ID" value="XM_018878958.1"/>
</dbReference>
<evidence type="ECO:0000256" key="3">
    <source>
        <dbReference type="ARBA" id="ARBA00022723"/>
    </source>
</evidence>
<comment type="similarity">
    <text evidence="8">Belongs to the CWC16 family. YJU2 subfamily.</text>
</comment>
<keyword evidence="7 8" id="KW-0539">Nucleus</keyword>
<keyword evidence="5 8" id="KW-0862">Zinc</keyword>
<evidence type="ECO:0000256" key="1">
    <source>
        <dbReference type="ARBA" id="ARBA00004123"/>
    </source>
</evidence>
<evidence type="ECO:0000256" key="7">
    <source>
        <dbReference type="ARBA" id="ARBA00023242"/>
    </source>
</evidence>
<comment type="subunit">
    <text evidence="8">Component of the spliceosome. Present in the activated B complex, the catalytically activated B* complex which catalyzes the branching, the catalytic step 1 C complex catalyzing the exon ligation, and the postcatalytic P complex containing the ligated exons (mRNA) and the excised lariat intron.</text>
</comment>
<feature type="binding site" evidence="8">
    <location>
        <position position="48"/>
    </location>
    <ligand>
        <name>Zn(2+)</name>
        <dbReference type="ChEBI" id="CHEBI:29105"/>
    </ligand>
</feature>
<evidence type="ECO:0000256" key="2">
    <source>
        <dbReference type="ARBA" id="ARBA00022664"/>
    </source>
</evidence>
<evidence type="ECO:0000313" key="10">
    <source>
        <dbReference type="EMBL" id="ANB14442.1"/>
    </source>
</evidence>
<dbReference type="GO" id="GO:0071006">
    <property type="term" value="C:U2-type catalytic step 1 spliceosome"/>
    <property type="evidence" value="ECO:0007669"/>
    <property type="project" value="UniProtKB-UniRule"/>
</dbReference>
<evidence type="ECO:0000313" key="11">
    <source>
        <dbReference type="Proteomes" id="UP000189580"/>
    </source>
</evidence>
<evidence type="ECO:0000256" key="8">
    <source>
        <dbReference type="HAMAP-Rule" id="MF_03226"/>
    </source>
</evidence>
<dbReference type="AlphaFoldDB" id="A0A167ETS2"/>
<dbReference type="InterPro" id="IPR007590">
    <property type="entry name" value="Saf4/Yju2"/>
</dbReference>
<reference evidence="10 11" key="1">
    <citation type="submission" date="2016-02" db="EMBL/GenBank/DDBJ databases">
        <title>Complete genome sequence and transcriptome regulation of the pentose utilising yeast Sugiyamaella lignohabitans.</title>
        <authorList>
            <person name="Bellasio M."/>
            <person name="Peymann A."/>
            <person name="Valli M."/>
            <person name="Sipitzky M."/>
            <person name="Graf A."/>
            <person name="Sauer M."/>
            <person name="Marx H."/>
            <person name="Mattanovich D."/>
        </authorList>
    </citation>
    <scope>NUCLEOTIDE SEQUENCE [LARGE SCALE GENOMIC DNA]</scope>
    <source>
        <strain evidence="10 11">CBS 10342</strain>
    </source>
</reference>
<feature type="binding site" evidence="8">
    <location>
        <position position="84"/>
    </location>
    <ligand>
        <name>Zn(2+)</name>
        <dbReference type="ChEBI" id="CHEBI:29105"/>
    </ligand>
</feature>
<dbReference type="KEGG" id="slb:AWJ20_2032"/>
<keyword evidence="11" id="KW-1185">Reference proteome</keyword>
<feature type="binding site" evidence="8">
    <location>
        <position position="87"/>
    </location>
    <ligand>
        <name>Zn(2+)</name>
        <dbReference type="ChEBI" id="CHEBI:29105"/>
    </ligand>
</feature>
<feature type="region of interest" description="Disordered" evidence="9">
    <location>
        <begin position="229"/>
        <end position="284"/>
    </location>
</feature>
<dbReference type="GO" id="GO:0046872">
    <property type="term" value="F:metal ion binding"/>
    <property type="evidence" value="ECO:0007669"/>
    <property type="project" value="UniProtKB-KW"/>
</dbReference>
<dbReference type="GO" id="GO:0000349">
    <property type="term" value="P:generation of catalytic spliceosome for first transesterification step"/>
    <property type="evidence" value="ECO:0007669"/>
    <property type="project" value="UniProtKB-UniRule"/>
</dbReference>
<feature type="region of interest" description="Disordered" evidence="9">
    <location>
        <begin position="104"/>
        <end position="126"/>
    </location>
</feature>
<dbReference type="PANTHER" id="PTHR12111:SF1">
    <property type="entry name" value="SPLICING FACTOR YJU2"/>
    <property type="match status" value="1"/>
</dbReference>
<evidence type="ECO:0000256" key="6">
    <source>
        <dbReference type="ARBA" id="ARBA00023187"/>
    </source>
</evidence>
<proteinExistence type="inferred from homology"/>
<evidence type="ECO:0000256" key="9">
    <source>
        <dbReference type="SAM" id="MobiDB-lite"/>
    </source>
</evidence>
<comment type="function">
    <text evidence="8">Part of the spliceosome which catalyzes two sequential transesterification reactions, first the excision of the non-coding intron from pre-mRNA and then the ligation of the coding exons to form the mature mRNA. Plays a role in stabilizing the structure of the spliceosome catalytic core and docking of the branch helix into the active site, producing 5'-exon and lariat intron-3'-intermediates.</text>
</comment>
<dbReference type="OrthoDB" id="674963at2759"/>
<keyword evidence="4 8" id="KW-0747">Spliceosome</keyword>
<evidence type="ECO:0000256" key="5">
    <source>
        <dbReference type="ARBA" id="ARBA00022833"/>
    </source>
</evidence>
<accession>A0A167ETS2</accession>
<gene>
    <name evidence="10" type="primary">YJU2</name>
    <name evidence="10" type="ORF">AWJ20_2032</name>
</gene>
<sequence>MGDRKTVNKYYPPDFDPSKITKKRKSIKESAAASLQTVRLMAPFSMRCTTCGEFIYRGKKFNAKKQPTGESYLGIKIIRFYIRCPRCAGEIRFKTDPKIGDYVTEQGAERNREPWREKAEEEEDLEQRLDRLEREEIEQQEREQLRKQYGIAGAVTAKKDQNNPDADIMAELESKVLDSKREMEIQDELDAIRTRNARIEMAASGGGLLERAQEVVQSAVVGKKKLEEEEDEEAARKAFKRTSDGVIIRQARPPDDTGPSATSTSNVSSTVPIKPTVPNASLFNPTSVLKKPVKGGKKLNALGVVVKKKSLV</sequence>
<dbReference type="GeneID" id="30033899"/>
<feature type="binding site" evidence="8">
    <location>
        <position position="51"/>
    </location>
    <ligand>
        <name>Zn(2+)</name>
        <dbReference type="ChEBI" id="CHEBI:29105"/>
    </ligand>
</feature>
<protein>
    <recommendedName>
        <fullName evidence="8">Splicing factor YJU2</fullName>
    </recommendedName>
</protein>
<comment type="subcellular location">
    <subcellularLocation>
        <location evidence="1 8">Nucleus</location>
    </subcellularLocation>
</comment>
<dbReference type="Pfam" id="PF04502">
    <property type="entry name" value="Saf4_Yju2"/>
    <property type="match status" value="1"/>
</dbReference>
<dbReference type="PANTHER" id="PTHR12111">
    <property type="entry name" value="SPLICING FACTOR YJU2"/>
    <property type="match status" value="1"/>
</dbReference>
<dbReference type="HAMAP" id="MF_03226">
    <property type="entry name" value="YJU2"/>
    <property type="match status" value="1"/>
</dbReference>
<name>A0A167ETS2_9ASCO</name>
<feature type="compositionally biased region" description="Basic and acidic residues" evidence="9">
    <location>
        <begin position="107"/>
        <end position="119"/>
    </location>
</feature>
<keyword evidence="6" id="KW-0508">mRNA splicing</keyword>
<evidence type="ECO:0000256" key="4">
    <source>
        <dbReference type="ARBA" id="ARBA00022728"/>
    </source>
</evidence>
<dbReference type="InterPro" id="IPR043701">
    <property type="entry name" value="Yju2"/>
</dbReference>
<keyword evidence="2" id="KW-0507">mRNA processing</keyword>
<dbReference type="EMBL" id="CP014503">
    <property type="protein sequence ID" value="ANB14442.1"/>
    <property type="molecule type" value="Genomic_DNA"/>
</dbReference>
<organism evidence="10 11">
    <name type="scientific">Sugiyamaella lignohabitans</name>
    <dbReference type="NCBI Taxonomy" id="796027"/>
    <lineage>
        <taxon>Eukaryota</taxon>
        <taxon>Fungi</taxon>
        <taxon>Dikarya</taxon>
        <taxon>Ascomycota</taxon>
        <taxon>Saccharomycotina</taxon>
        <taxon>Dipodascomycetes</taxon>
        <taxon>Dipodascales</taxon>
        <taxon>Trichomonascaceae</taxon>
        <taxon>Sugiyamaella</taxon>
    </lineage>
</organism>